<keyword evidence="3" id="KW-1185">Reference proteome</keyword>
<evidence type="ECO:0000313" key="3">
    <source>
        <dbReference type="Proteomes" id="UP001497516"/>
    </source>
</evidence>
<protein>
    <submittedName>
        <fullName evidence="2">Uncharacterized protein</fullName>
    </submittedName>
</protein>
<gene>
    <name evidence="2" type="ORF">LTRI10_LOCUS34445</name>
</gene>
<evidence type="ECO:0000256" key="1">
    <source>
        <dbReference type="SAM" id="MobiDB-lite"/>
    </source>
</evidence>
<accession>A0AAV2F801</accession>
<dbReference type="EMBL" id="OZ034819">
    <property type="protein sequence ID" value="CAL1393908.1"/>
    <property type="molecule type" value="Genomic_DNA"/>
</dbReference>
<name>A0AAV2F801_9ROSI</name>
<proteinExistence type="predicted"/>
<feature type="region of interest" description="Disordered" evidence="1">
    <location>
        <begin position="61"/>
        <end position="135"/>
    </location>
</feature>
<reference evidence="2 3" key="1">
    <citation type="submission" date="2024-04" db="EMBL/GenBank/DDBJ databases">
        <authorList>
            <person name="Fracassetti M."/>
        </authorList>
    </citation>
    <scope>NUCLEOTIDE SEQUENCE [LARGE SCALE GENOMIC DNA]</scope>
</reference>
<dbReference type="AlphaFoldDB" id="A0AAV2F801"/>
<evidence type="ECO:0000313" key="2">
    <source>
        <dbReference type="EMBL" id="CAL1393908.1"/>
    </source>
</evidence>
<sequence length="211" mass="23652">MKKYNRPSQWCPRHGNRGYASRRDQGTFETCSIAALLVRKRQCVIRTSLVKLLGDSLWRDSPSSPWDNKHCQPIEGHAPVKKMIDRHSSRSADAGNTRSVRPPPIENHGKIRTPRAAATPQEAHNLSTSSVYEQTRRRRLILEAESEEDDPFLPMHDMAHTSPLGKSEMAAGNFSQHANKVELIPPPQKPARGIRTSIQTAPRDVGARKKG</sequence>
<feature type="region of interest" description="Disordered" evidence="1">
    <location>
        <begin position="183"/>
        <end position="211"/>
    </location>
</feature>
<dbReference type="Proteomes" id="UP001497516">
    <property type="component" value="Chromosome 6"/>
</dbReference>
<feature type="region of interest" description="Disordered" evidence="1">
    <location>
        <begin position="1"/>
        <end position="22"/>
    </location>
</feature>
<feature type="compositionally biased region" description="Polar residues" evidence="1">
    <location>
        <begin position="122"/>
        <end position="133"/>
    </location>
</feature>
<organism evidence="2 3">
    <name type="scientific">Linum trigynum</name>
    <dbReference type="NCBI Taxonomy" id="586398"/>
    <lineage>
        <taxon>Eukaryota</taxon>
        <taxon>Viridiplantae</taxon>
        <taxon>Streptophyta</taxon>
        <taxon>Embryophyta</taxon>
        <taxon>Tracheophyta</taxon>
        <taxon>Spermatophyta</taxon>
        <taxon>Magnoliopsida</taxon>
        <taxon>eudicotyledons</taxon>
        <taxon>Gunneridae</taxon>
        <taxon>Pentapetalae</taxon>
        <taxon>rosids</taxon>
        <taxon>fabids</taxon>
        <taxon>Malpighiales</taxon>
        <taxon>Linaceae</taxon>
        <taxon>Linum</taxon>
    </lineage>
</organism>